<evidence type="ECO:0000259" key="1">
    <source>
        <dbReference type="Pfam" id="PF10740"/>
    </source>
</evidence>
<dbReference type="Gene3D" id="3.40.50.10490">
    <property type="entry name" value="Glucose-6-phosphate isomerase like protein, domain 1"/>
    <property type="match status" value="1"/>
</dbReference>
<dbReference type="EMBL" id="MJEH01000013">
    <property type="protein sequence ID" value="OEH93288.1"/>
    <property type="molecule type" value="Genomic_DNA"/>
</dbReference>
<dbReference type="SUPFAM" id="SSF53697">
    <property type="entry name" value="SIS domain"/>
    <property type="match status" value="1"/>
</dbReference>
<dbReference type="Proteomes" id="UP000095209">
    <property type="component" value="Unassembled WGS sequence"/>
</dbReference>
<dbReference type="GO" id="GO:1901135">
    <property type="term" value="P:carbohydrate derivative metabolic process"/>
    <property type="evidence" value="ECO:0007669"/>
    <property type="project" value="InterPro"/>
</dbReference>
<accession>A0A1E5LGT0</accession>
<proteinExistence type="predicted"/>
<organism evidence="2 3">
    <name type="scientific">Bacillus solimangrovi</name>
    <dbReference type="NCBI Taxonomy" id="1305675"/>
    <lineage>
        <taxon>Bacteria</taxon>
        <taxon>Bacillati</taxon>
        <taxon>Bacillota</taxon>
        <taxon>Bacilli</taxon>
        <taxon>Bacillales</taxon>
        <taxon>Bacillaceae</taxon>
        <taxon>Bacillus</taxon>
    </lineage>
</organism>
<keyword evidence="3" id="KW-1185">Reference proteome</keyword>
<evidence type="ECO:0000313" key="3">
    <source>
        <dbReference type="Proteomes" id="UP000095209"/>
    </source>
</evidence>
<name>A0A1E5LGT0_9BACI</name>
<dbReference type="GO" id="GO:0097367">
    <property type="term" value="F:carbohydrate derivative binding"/>
    <property type="evidence" value="ECO:0007669"/>
    <property type="project" value="InterPro"/>
</dbReference>
<comment type="caution">
    <text evidence="2">The sequence shown here is derived from an EMBL/GenBank/DDBJ whole genome shotgun (WGS) entry which is preliminary data.</text>
</comment>
<dbReference type="OrthoDB" id="2737584at2"/>
<dbReference type="InterPro" id="IPR019676">
    <property type="entry name" value="DUF2529"/>
</dbReference>
<feature type="domain" description="DUF2529" evidence="1">
    <location>
        <begin position="1"/>
        <end position="171"/>
    </location>
</feature>
<evidence type="ECO:0000313" key="2">
    <source>
        <dbReference type="EMBL" id="OEH93288.1"/>
    </source>
</evidence>
<gene>
    <name evidence="2" type="ORF">BFG57_12235</name>
</gene>
<dbReference type="RefSeq" id="WP_069716630.1">
    <property type="nucleotide sequence ID" value="NZ_MJEH01000013.1"/>
</dbReference>
<sequence length="179" mass="19947">MLRIFTTQLSGIFQQIQKDEEMNIEDASRALAQAIVGEGSIYLHGIGEMSALVTEGLLGKDSLPKSNPLFHEDKIVKLSSIDRVILAVRSTDNEEVRELLKQIKETGASIILLASKGKESNETIEQIADFFINLNVTQGLVPQDDGTRRGFPATIVMLYTYYALLLTTIEIVEEQEENF</sequence>
<dbReference type="STRING" id="1305675.BFG57_12235"/>
<reference evidence="2 3" key="1">
    <citation type="submission" date="2016-08" db="EMBL/GenBank/DDBJ databases">
        <title>Genome of Bacillus solimangrovi GH2-4.</title>
        <authorList>
            <person name="Lim S."/>
            <person name="Kim B.-C."/>
        </authorList>
    </citation>
    <scope>NUCLEOTIDE SEQUENCE [LARGE SCALE GENOMIC DNA]</scope>
    <source>
        <strain evidence="2 3">GH2-4</strain>
    </source>
</reference>
<dbReference type="InterPro" id="IPR046348">
    <property type="entry name" value="SIS_dom_sf"/>
</dbReference>
<protein>
    <recommendedName>
        <fullName evidence="1">DUF2529 domain-containing protein</fullName>
    </recommendedName>
</protein>
<dbReference type="Pfam" id="PF10740">
    <property type="entry name" value="DUF2529"/>
    <property type="match status" value="1"/>
</dbReference>
<dbReference type="AlphaFoldDB" id="A0A1E5LGT0"/>